<organism evidence="2 3">
    <name type="scientific">Trichinella nelsoni</name>
    <dbReference type="NCBI Taxonomy" id="6336"/>
    <lineage>
        <taxon>Eukaryota</taxon>
        <taxon>Metazoa</taxon>
        <taxon>Ecdysozoa</taxon>
        <taxon>Nematoda</taxon>
        <taxon>Enoplea</taxon>
        <taxon>Dorylaimia</taxon>
        <taxon>Trichinellida</taxon>
        <taxon>Trichinellidae</taxon>
        <taxon>Trichinella</taxon>
    </lineage>
</organism>
<dbReference type="Proteomes" id="UP000054630">
    <property type="component" value="Unassembled WGS sequence"/>
</dbReference>
<keyword evidence="1" id="KW-0812">Transmembrane</keyword>
<evidence type="ECO:0000313" key="3">
    <source>
        <dbReference type="Proteomes" id="UP000054630"/>
    </source>
</evidence>
<dbReference type="EMBL" id="JYDL01000062">
    <property type="protein sequence ID" value="KRX19173.1"/>
    <property type="molecule type" value="Genomic_DNA"/>
</dbReference>
<protein>
    <submittedName>
        <fullName evidence="2">Uncharacterized protein</fullName>
    </submittedName>
</protein>
<evidence type="ECO:0000256" key="1">
    <source>
        <dbReference type="SAM" id="Phobius"/>
    </source>
</evidence>
<proteinExistence type="predicted"/>
<dbReference type="AlphaFoldDB" id="A0A0V0RY72"/>
<keyword evidence="1" id="KW-1133">Transmembrane helix</keyword>
<comment type="caution">
    <text evidence="2">The sequence shown here is derived from an EMBL/GenBank/DDBJ whole genome shotgun (WGS) entry which is preliminary data.</text>
</comment>
<reference evidence="2 3" key="1">
    <citation type="submission" date="2015-01" db="EMBL/GenBank/DDBJ databases">
        <title>Evolution of Trichinella species and genotypes.</title>
        <authorList>
            <person name="Korhonen P.K."/>
            <person name="Edoardo P."/>
            <person name="Giuseppe L.R."/>
            <person name="Gasser R.B."/>
        </authorList>
    </citation>
    <scope>NUCLEOTIDE SEQUENCE [LARGE SCALE GENOMIC DNA]</scope>
    <source>
        <strain evidence="2">ISS37</strain>
    </source>
</reference>
<feature type="transmembrane region" description="Helical" evidence="1">
    <location>
        <begin position="57"/>
        <end position="74"/>
    </location>
</feature>
<keyword evidence="1" id="KW-0472">Membrane</keyword>
<evidence type="ECO:0000313" key="2">
    <source>
        <dbReference type="EMBL" id="KRX19173.1"/>
    </source>
</evidence>
<gene>
    <name evidence="2" type="ORF">T07_4024</name>
</gene>
<dbReference type="OrthoDB" id="5937138at2759"/>
<name>A0A0V0RY72_9BILA</name>
<keyword evidence="3" id="KW-1185">Reference proteome</keyword>
<accession>A0A0V0RY72</accession>
<sequence length="137" mass="15656">MKPPYYKKLLQQMQKFITMDYTFAIKELLCRYRSNPVLVEVHINIKCYGFTADATPYWLPFGIVAFPACIYVAWRMEMTIETVKLTDYIMHDSIEDSVKRSVSLKIARNDAEDVQVSLGQNVANFDQGSLSGSSLSP</sequence>